<feature type="region of interest" description="Disordered" evidence="1">
    <location>
        <begin position="1"/>
        <end position="40"/>
    </location>
</feature>
<name>A0ABQ9ZWN2_9CRUS</name>
<comment type="caution">
    <text evidence="2">The sequence shown here is derived from an EMBL/GenBank/DDBJ whole genome shotgun (WGS) entry which is preliminary data.</text>
</comment>
<proteinExistence type="predicted"/>
<dbReference type="EMBL" id="JAOYFB010000005">
    <property type="protein sequence ID" value="KAK4017298.1"/>
    <property type="molecule type" value="Genomic_DNA"/>
</dbReference>
<feature type="compositionally biased region" description="Polar residues" evidence="1">
    <location>
        <begin position="104"/>
        <end position="114"/>
    </location>
</feature>
<keyword evidence="3" id="KW-1185">Reference proteome</keyword>
<feature type="compositionally biased region" description="Basic and acidic residues" evidence="1">
    <location>
        <begin position="14"/>
        <end position="23"/>
    </location>
</feature>
<feature type="region of interest" description="Disordered" evidence="1">
    <location>
        <begin position="104"/>
        <end position="128"/>
    </location>
</feature>
<reference evidence="2 3" key="1">
    <citation type="journal article" date="2023" name="Nucleic Acids Res.">
        <title>The hologenome of Daphnia magna reveals possible DNA methylation and microbiome-mediated evolution of the host genome.</title>
        <authorList>
            <person name="Chaturvedi A."/>
            <person name="Li X."/>
            <person name="Dhandapani V."/>
            <person name="Marshall H."/>
            <person name="Kissane S."/>
            <person name="Cuenca-Cambronero M."/>
            <person name="Asole G."/>
            <person name="Calvet F."/>
            <person name="Ruiz-Romero M."/>
            <person name="Marangio P."/>
            <person name="Guigo R."/>
            <person name="Rago D."/>
            <person name="Mirbahai L."/>
            <person name="Eastwood N."/>
            <person name="Colbourne J.K."/>
            <person name="Zhou J."/>
            <person name="Mallon E."/>
            <person name="Orsini L."/>
        </authorList>
    </citation>
    <scope>NUCLEOTIDE SEQUENCE [LARGE SCALE GENOMIC DNA]</scope>
    <source>
        <strain evidence="2">LRV0_1</strain>
    </source>
</reference>
<evidence type="ECO:0000313" key="3">
    <source>
        <dbReference type="Proteomes" id="UP001234178"/>
    </source>
</evidence>
<feature type="compositionally biased region" description="Low complexity" evidence="1">
    <location>
        <begin position="115"/>
        <end position="124"/>
    </location>
</feature>
<gene>
    <name evidence="2" type="ORF">OUZ56_032245</name>
</gene>
<feature type="compositionally biased region" description="Basic residues" evidence="1">
    <location>
        <begin position="1"/>
        <end position="13"/>
    </location>
</feature>
<evidence type="ECO:0000256" key="1">
    <source>
        <dbReference type="SAM" id="MobiDB-lite"/>
    </source>
</evidence>
<evidence type="ECO:0000313" key="2">
    <source>
        <dbReference type="EMBL" id="KAK4017298.1"/>
    </source>
</evidence>
<accession>A0ABQ9ZWN2</accession>
<organism evidence="2 3">
    <name type="scientific">Daphnia magna</name>
    <dbReference type="NCBI Taxonomy" id="35525"/>
    <lineage>
        <taxon>Eukaryota</taxon>
        <taxon>Metazoa</taxon>
        <taxon>Ecdysozoa</taxon>
        <taxon>Arthropoda</taxon>
        <taxon>Crustacea</taxon>
        <taxon>Branchiopoda</taxon>
        <taxon>Diplostraca</taxon>
        <taxon>Cladocera</taxon>
        <taxon>Anomopoda</taxon>
        <taxon>Daphniidae</taxon>
        <taxon>Daphnia</taxon>
    </lineage>
</organism>
<sequence length="241" mass="27046">MGKGHRNKRPRKRFTVDESHDSSSDASTDGMYGPTQFDTPSIPPELSANAVRTTRQVVNVPTQFFQHNAEYSQSYCFDSLVSVPSISDNTRFAVERSNANALESHQSTSLFNVNSPSSTAGSSSVVRREMGERDQVVVAQPTNTEGFEKIVKKLVRETLKQNKTLTNLMEKLVIMDGKLNNLTLPAVLPAAENPTFLMAPLKEVEEIKELEQQLLEKDNYYQLVRMIRSLPVKNFCDQQCS</sequence>
<protein>
    <submittedName>
        <fullName evidence="2">Uncharacterized protein</fullName>
    </submittedName>
</protein>
<dbReference type="Proteomes" id="UP001234178">
    <property type="component" value="Unassembled WGS sequence"/>
</dbReference>